<dbReference type="RefSeq" id="WP_076373821.1">
    <property type="nucleotide sequence ID" value="NZ_FTMG01000006.1"/>
</dbReference>
<dbReference type="Proteomes" id="UP000541583">
    <property type="component" value="Unassembled WGS sequence"/>
</dbReference>
<protein>
    <submittedName>
        <fullName evidence="1">Uncharacterized protein</fullName>
    </submittedName>
</protein>
<name>A0ABR6PKJ7_9SPHI</name>
<organism evidence="1 2">
    <name type="scientific">Mucilaginibacter lappiensis</name>
    <dbReference type="NCBI Taxonomy" id="354630"/>
    <lineage>
        <taxon>Bacteria</taxon>
        <taxon>Pseudomonadati</taxon>
        <taxon>Bacteroidota</taxon>
        <taxon>Sphingobacteriia</taxon>
        <taxon>Sphingobacteriales</taxon>
        <taxon>Sphingobacteriaceae</taxon>
        <taxon>Mucilaginibacter</taxon>
    </lineage>
</organism>
<comment type="caution">
    <text evidence="1">The sequence shown here is derived from an EMBL/GenBank/DDBJ whole genome shotgun (WGS) entry which is preliminary data.</text>
</comment>
<dbReference type="EMBL" id="JACHCB010000007">
    <property type="protein sequence ID" value="MBB6110288.1"/>
    <property type="molecule type" value="Genomic_DNA"/>
</dbReference>
<proteinExistence type="predicted"/>
<keyword evidence="2" id="KW-1185">Reference proteome</keyword>
<reference evidence="1 2" key="1">
    <citation type="submission" date="2020-08" db="EMBL/GenBank/DDBJ databases">
        <title>Genomic Encyclopedia of Type Strains, Phase IV (KMG-V): Genome sequencing to study the core and pangenomes of soil and plant-associated prokaryotes.</title>
        <authorList>
            <person name="Whitman W."/>
        </authorList>
    </citation>
    <scope>NUCLEOTIDE SEQUENCE [LARGE SCALE GENOMIC DNA]</scope>
    <source>
        <strain evidence="1 2">ANJLi2</strain>
    </source>
</reference>
<gene>
    <name evidence="1" type="ORF">HDF23_003044</name>
</gene>
<accession>A0ABR6PKJ7</accession>
<evidence type="ECO:0000313" key="1">
    <source>
        <dbReference type="EMBL" id="MBB6110288.1"/>
    </source>
</evidence>
<evidence type="ECO:0000313" key="2">
    <source>
        <dbReference type="Proteomes" id="UP000541583"/>
    </source>
</evidence>
<sequence length="67" mass="7448">MGFTVTETITVSTASGPVIIETDKIEKIEKASDGGANVSYKKGNQVVTVLTVESFLRVIWYFTREKY</sequence>